<name>A0A2U9BKU0_SCOMX</name>
<sequence length="2930" mass="324614">MTQMYPIIQAECFNEMRSVLLQLYSSSPEDPEVRIAAYQQLLRCPDQDVFEVVKATLRTETSSQVGSFVWSHLTNVLRSEDPMKQALIESLPDDIISRDFEAEFLKYSSYSDYTAASGMGITNLEKSLIFSPKSFLPRSATTNLTVYFHGRAHNLMEVDLHVENFEPLLKNIFGHQTDNADGESTAGTRRTRRKTDDSHREGKEKCLSSTNSYLNQARAMLFGRGKTEENRPKCWVGVKVFGNELSVFTCDDLYDRINLLSLSVAGLAVKLLKGHEVQLNHRAVLMTEELLLPSLSGLPVKLGINMTSLLSLRLKGNVNYRDTSHFSLTGYIKPNAYVALSARMGVDGALGQAAVDWVFELRSSTSLDGSVQLQEGRDVRVTLNTPEDVMDIISLSSRVFQLSGDHREELKGPKRSKMVGWQLCSNASYPLTPAGISLPAAGPIHFSLRLLKLDRGLHYYLLEAAYSLLPQRGTWFPGEASIHLLLATPQSSIPRDMSLDLAFNPHRLLLRITHPLKTIHVQGHLEQERSVTSGKLELMIDGVHYYIMGLVDTQTLLSEQRTRYHLEAKMAAEGHPMILSANITRGLGRKSSLSATLKNVFRETASLSVALERRRDSSSRQHSVEAELLLPGVVGSRMLGLLEQKGSLWSSALRLKYGLGGDARHLRQECYTSQRLRRERDSNFTYIVRADHEFYCSNTAPINHKIHIRHEESPSHINSALHMSYGKHWDEINNKRTVLLSQSFKNQSTQNHTSYTLEFSLKVPEKNLNYKTQLLHTHLRHVGSESSTHLKIHYNNLMPLVARLHWKSPPKDSLQRKWEGTFNMDTPWLYIYTAHKLSSLQRHTLQLTSELTASKWLTIPNLILEGLYRDRGREREARLEFYTPAVTYLQAEGWGVVGKRSVKASCSLSSLWTPPLRGEVSLEASKLSHSLQMASTYAKHNISLSAVLNTIDKNLKKRQAKLKMTVSRPKGPSTELEFEGVLEELRKDKRMYQKTAVLQLRQPFQTFPQTLLLRETFTVDLLKGLYILESKASFHDDREVIHTLTIGYQPPSPFVCSALVHPFSYDTIPSNSEFCVTVTSNQVFNIFIAQRAHFFLYSSIEHQTESDCIRFSVIPSNQRSPKPSSVSLHGSYTQGNELLLVQVKGSVGNTQGRQLAVSGDLRHSMANLVILPTALGLDGALGQSDSLIEGQLRVRVMENLYSVELRHQQDPGEPLDSEDEEGMMGKKSSRAHDWLTVQAGEENLFVNVRRQLGNRGRGEVYAQLSHSFHLLKLTGVPANISAQVKWAQGSGQLSLLAELQTGPEYLKAEFNGGKTDHLIPRWEFFSGLQHQVKALLKRGLSSSIHAKAFYQVEAEGLDTGLIFYMEDQKMADIAFNVGSKNSTAVLLVSLWQQMRLLQGLIPTSLQMNCSGDATADRISAQCYGNVEGRPVEVQAFRSYRPHNRLCYGLLLSHFSLSAQAKGCSSSNGQTELRANLTQSSVLLLTYLGIPTKSGLRLLLRPGPQRWALGIGLLVGTWRTDLTVGLRLERPGLYGCHGLLEYGTRSVTHKAEMTGRMRLESWCHIWADATVAWDSVSSSLLVSVRCKGVARLVWVQVRNIEGCAPHRSSLTIHGQAEKDGFKGSLGLENQQDSLQCLLSVLVKDQDAEVSWTLQHHWTSLPSIFPKRVELQGSGQLQDTSFSGSARLSFNAHSYQIDMAAAWQPSASFRVILKQNVASAGLPRLLTVAMSTTTRQVQFDVESDVCSLLLLANQHRSGEHRRTSWSVFVQQRCGLLKTSVNISITRSGCSTNLSTVLHVLRGEDEQKGSLTLYLTCLPGLSLKASGTVLPVSLALQGLLSVSPCQLKVTSSLSVDNQDLTLDLAQSCRPQHLSGTLAHSFRELKSRGLPQTISIEADAPGGPGQSGALFIKAGTCHIRASRITEVQGEAQWLLALESKCPTLEAHLNGSVWRDPEGVWTATVDTDLEGKRGFLRLNARPWPELSVEGDLCHNLPALGGLPERSRLRAACRAAAQQYDAEGLIQVDECAVGASGAVMSQSGLQGSVVYHNNCTLIQDKNEASLHLNHTVPVLKKLGLPANATVSMDSGSHRNGSFFYFFNSSVETQKVELGSSEGKALTLQSQFGGQQAGLRLKMKCFPTTSEISGSMWHSWSWLQDRGLPLNIELSYSPLASNQTRPQFSLGTSLSAQVKGPLRSASVDVQCQDWRLRVMGDVGAWRTHGGSKEARVTLRHTVQGQNSPALQLEAWGRLTESQLRCSMAVNPELSSSLALIIQGHHLPHSSDQIHSSLDQFGGDTGAFPTGQTRRCVTGLDEAWATGAGQSSQLLESVSGDQRDKAGAETAVLRHTEPAVPSHTVTQLTEGTTQQPPGCVSVGQEGNSYSQNAELRWDDSSVKQVLKYQRGSRGMHSLQVNVGLEKVSAAPCPSHTLLAKVQTNLRDRLEHTVLLGLCPPQPTMIGNWSVEVGGSALQWPQGSGLQVQARLDRTEKIWLNGTAEGRCLQTTAGYLKGKYKTISAIFRKNARIHYLSSRIWNKLLERIKTLQHLLAELRRQSRDSKMLQELSGVLLRVSQRAEALPGQRDRGLLALWQSSSLRHTVTDSFPRLLSLLQHASAIGQQELRRPLATLAGVYQDVNGQRLEMFWRETVLLWTDGLVEVLHALLGNPQLRPLARAGVTTFSVALDVIGQHTYHWMESRLATALSGVRKRLASVYKLSPSDCSVTVSVPLPPLLQSKWAQAGLVEILLEEWLLRPLQTLASIRPTAELYRLKRKIMDSPFKHQALLVADQFVVTFDGHLYELPRSCPLLLARHVSADPSFTLLLGSHSQSVLLVQMNNSTVSIQHSGQVTADCNNTVTHTFHSDNGVAVRRGSNIVTVSNQNGVSVSCDLSLEVDPAQFSSVCERSSSGASCRLASAFVHLCQQNYIPLQVPVQCLKV</sequence>
<dbReference type="PANTHER" id="PTHR37860:SF2">
    <property type="entry name" value="VITELLOGENIN DOMAIN-CONTAINING PROTEIN"/>
    <property type="match status" value="1"/>
</dbReference>
<protein>
    <submittedName>
        <fullName evidence="3">Si:dkeyp-106c3.1</fullName>
    </submittedName>
</protein>
<dbReference type="Gene3D" id="1.25.10.20">
    <property type="entry name" value="Vitellinogen, superhelical"/>
    <property type="match status" value="1"/>
</dbReference>
<proteinExistence type="predicted"/>
<evidence type="ECO:0000313" key="4">
    <source>
        <dbReference type="Proteomes" id="UP000246464"/>
    </source>
</evidence>
<dbReference type="Pfam" id="PF21013">
    <property type="entry name" value="LOC400499"/>
    <property type="match status" value="1"/>
</dbReference>
<dbReference type="SUPFAM" id="SSF56968">
    <property type="entry name" value="Lipovitellin-phosvitin complex, beta-sheet shell regions"/>
    <property type="match status" value="1"/>
</dbReference>
<dbReference type="InterPro" id="IPR001747">
    <property type="entry name" value="Vitellogenin_N"/>
</dbReference>
<dbReference type="Pfam" id="PF09172">
    <property type="entry name" value="Vit_open_b-sht"/>
    <property type="match status" value="1"/>
</dbReference>
<feature type="compositionally biased region" description="Basic and acidic residues" evidence="1">
    <location>
        <begin position="194"/>
        <end position="205"/>
    </location>
</feature>
<dbReference type="Pfam" id="PF01347">
    <property type="entry name" value="Vitellogenin_N"/>
    <property type="match status" value="1"/>
</dbReference>
<dbReference type="Gene3D" id="2.20.80.10">
    <property type="entry name" value="Lipovitellin-phosvitin complex, chain A, domain 4"/>
    <property type="match status" value="1"/>
</dbReference>
<accession>A0A2U9BKU0</accession>
<keyword evidence="4" id="KW-1185">Reference proteome</keyword>
<dbReference type="InterPro" id="IPR011030">
    <property type="entry name" value="Lipovitellin_superhlx_dom"/>
</dbReference>
<evidence type="ECO:0000313" key="3">
    <source>
        <dbReference type="EMBL" id="AWP04380.1"/>
    </source>
</evidence>
<evidence type="ECO:0000259" key="2">
    <source>
        <dbReference type="SMART" id="SM01169"/>
    </source>
</evidence>
<reference evidence="3 4" key="1">
    <citation type="submission" date="2017-12" db="EMBL/GenBank/DDBJ databases">
        <title>Integrating genomic resources of turbot (Scophthalmus maximus) in depth evaluation of genetic and physical mapping variation across individuals.</title>
        <authorList>
            <person name="Martinez P."/>
        </authorList>
    </citation>
    <scope>NUCLEOTIDE SEQUENCE [LARGE SCALE GENOMIC DNA]</scope>
</reference>
<gene>
    <name evidence="3" type="ORF">SMAX5B_006150</name>
</gene>
<dbReference type="InterPro" id="IPR048484">
    <property type="entry name" value="LOC400499-like"/>
</dbReference>
<organism evidence="3 4">
    <name type="scientific">Scophthalmus maximus</name>
    <name type="common">Turbot</name>
    <name type="synonym">Psetta maxima</name>
    <dbReference type="NCBI Taxonomy" id="52904"/>
    <lineage>
        <taxon>Eukaryota</taxon>
        <taxon>Metazoa</taxon>
        <taxon>Chordata</taxon>
        <taxon>Craniata</taxon>
        <taxon>Vertebrata</taxon>
        <taxon>Euteleostomi</taxon>
        <taxon>Actinopterygii</taxon>
        <taxon>Neopterygii</taxon>
        <taxon>Teleostei</taxon>
        <taxon>Neoteleostei</taxon>
        <taxon>Acanthomorphata</taxon>
        <taxon>Carangaria</taxon>
        <taxon>Pleuronectiformes</taxon>
        <taxon>Pleuronectoidei</taxon>
        <taxon>Scophthalmidae</taxon>
        <taxon>Scophthalmus</taxon>
    </lineage>
</organism>
<dbReference type="Proteomes" id="UP000246464">
    <property type="component" value="Chromosome 7"/>
</dbReference>
<dbReference type="GO" id="GO:0005319">
    <property type="term" value="F:lipid transporter activity"/>
    <property type="evidence" value="ECO:0007669"/>
    <property type="project" value="InterPro"/>
</dbReference>
<dbReference type="InterPro" id="IPR015819">
    <property type="entry name" value="Lipid_transp_b-sht_shell"/>
</dbReference>
<dbReference type="Pfam" id="PF00094">
    <property type="entry name" value="VWD"/>
    <property type="match status" value="1"/>
</dbReference>
<feature type="region of interest" description="Disordered" evidence="1">
    <location>
        <begin position="176"/>
        <end position="205"/>
    </location>
</feature>
<evidence type="ECO:0000256" key="1">
    <source>
        <dbReference type="SAM" id="MobiDB-lite"/>
    </source>
</evidence>
<dbReference type="PANTHER" id="PTHR37860">
    <property type="entry name" value="AGAP008810-PA"/>
    <property type="match status" value="1"/>
</dbReference>
<dbReference type="InterPro" id="IPR015255">
    <property type="entry name" value="Vitellinogen_open_b-sht"/>
</dbReference>
<dbReference type="EMBL" id="CP026249">
    <property type="protein sequence ID" value="AWP04380.1"/>
    <property type="molecule type" value="Genomic_DNA"/>
</dbReference>
<dbReference type="Gene3D" id="2.20.50.20">
    <property type="entry name" value="Lipovitellin. Chain A, domain 3"/>
    <property type="match status" value="1"/>
</dbReference>
<dbReference type="SUPFAM" id="SSF48431">
    <property type="entry name" value="Lipovitellin-phosvitin complex, superhelical domain"/>
    <property type="match status" value="1"/>
</dbReference>
<feature type="domain" description="Vitellinogen open beta-sheet" evidence="2">
    <location>
        <begin position="112"/>
        <end position="402"/>
    </location>
</feature>
<dbReference type="InterPro" id="IPR001846">
    <property type="entry name" value="VWF_type-D"/>
</dbReference>
<dbReference type="SMART" id="SM01169">
    <property type="entry name" value="DUF1943"/>
    <property type="match status" value="1"/>
</dbReference>
<dbReference type="InterPro" id="IPR015817">
    <property type="entry name" value="Vitellinogen_open_b-sht_sub1"/>
</dbReference>